<dbReference type="KEGG" id="spu:115928766"/>
<name>A0A7M7PIP1_STRPU</name>
<evidence type="ECO:0000313" key="2">
    <source>
        <dbReference type="EnsemblMetazoa" id="XP_030852505"/>
    </source>
</evidence>
<reference evidence="3" key="1">
    <citation type="submission" date="2015-02" db="EMBL/GenBank/DDBJ databases">
        <title>Genome sequencing for Strongylocentrotus purpuratus.</title>
        <authorList>
            <person name="Murali S."/>
            <person name="Liu Y."/>
            <person name="Vee V."/>
            <person name="English A."/>
            <person name="Wang M."/>
            <person name="Skinner E."/>
            <person name="Han Y."/>
            <person name="Muzny D.M."/>
            <person name="Worley K.C."/>
            <person name="Gibbs R.A."/>
        </authorList>
    </citation>
    <scope>NUCLEOTIDE SEQUENCE</scope>
</reference>
<reference evidence="2" key="2">
    <citation type="submission" date="2021-01" db="UniProtKB">
        <authorList>
            <consortium name="EnsemblMetazoa"/>
        </authorList>
    </citation>
    <scope>IDENTIFICATION</scope>
</reference>
<sequence length="292" mass="33558">MNIDFEHPSMYGAIRHRCVCLTKTVGRERCKRKTRHATKTCWQHKAELTYEELVNLYLNRPTKCSSVTRQGRLCSRDSRFPGVAPKCTQHHNMTLYLQEEEAELAALEALAALDAEAVEEVLEAEAEEVLGAEEFEEIEFEEIEFEEIEVQRMDGEQEGEWGHPNDDWRLHWTASDATEDEEEEEVNVEEFQMIEVMQRDEEGEWGQQDDDWRLHWTASDATEDEEEEEVNVEEFQMIEVMQRDEEGEWGQQDDDWRLHWTADEEGGGGGGGGGGGEGRVRVEGGMAVGEQG</sequence>
<dbReference type="EnsemblMetazoa" id="XM_030996645">
    <property type="protein sequence ID" value="XP_030852505"/>
    <property type="gene ID" value="LOC115928766"/>
</dbReference>
<feature type="compositionally biased region" description="Gly residues" evidence="1">
    <location>
        <begin position="267"/>
        <end position="277"/>
    </location>
</feature>
<dbReference type="RefSeq" id="XP_030852505.1">
    <property type="nucleotide sequence ID" value="XM_030996645.1"/>
</dbReference>
<accession>A0A7M7PIP1</accession>
<dbReference type="Proteomes" id="UP000007110">
    <property type="component" value="Unassembled WGS sequence"/>
</dbReference>
<dbReference type="InParanoid" id="A0A7M7PIP1"/>
<evidence type="ECO:0000313" key="3">
    <source>
        <dbReference type="Proteomes" id="UP000007110"/>
    </source>
</evidence>
<keyword evidence="3" id="KW-1185">Reference proteome</keyword>
<dbReference type="AlphaFoldDB" id="A0A7M7PIP1"/>
<dbReference type="GeneID" id="115928766"/>
<feature type="region of interest" description="Disordered" evidence="1">
    <location>
        <begin position="260"/>
        <end position="292"/>
    </location>
</feature>
<organism evidence="2 3">
    <name type="scientific">Strongylocentrotus purpuratus</name>
    <name type="common">Purple sea urchin</name>
    <dbReference type="NCBI Taxonomy" id="7668"/>
    <lineage>
        <taxon>Eukaryota</taxon>
        <taxon>Metazoa</taxon>
        <taxon>Echinodermata</taxon>
        <taxon>Eleutherozoa</taxon>
        <taxon>Echinozoa</taxon>
        <taxon>Echinoidea</taxon>
        <taxon>Euechinoidea</taxon>
        <taxon>Echinacea</taxon>
        <taxon>Camarodonta</taxon>
        <taxon>Echinidea</taxon>
        <taxon>Strongylocentrotidae</taxon>
        <taxon>Strongylocentrotus</taxon>
    </lineage>
</organism>
<proteinExistence type="predicted"/>
<evidence type="ECO:0000256" key="1">
    <source>
        <dbReference type="SAM" id="MobiDB-lite"/>
    </source>
</evidence>
<protein>
    <submittedName>
        <fullName evidence="2">Uncharacterized protein</fullName>
    </submittedName>
</protein>